<evidence type="ECO:0000259" key="4">
    <source>
        <dbReference type="PROSITE" id="PS51192"/>
    </source>
</evidence>
<dbReference type="GO" id="GO:0004386">
    <property type="term" value="F:helicase activity"/>
    <property type="evidence" value="ECO:0007669"/>
    <property type="project" value="UniProtKB-KW"/>
</dbReference>
<organism evidence="6 7">
    <name type="scientific">Carex littledalei</name>
    <dbReference type="NCBI Taxonomy" id="544730"/>
    <lineage>
        <taxon>Eukaryota</taxon>
        <taxon>Viridiplantae</taxon>
        <taxon>Streptophyta</taxon>
        <taxon>Embryophyta</taxon>
        <taxon>Tracheophyta</taxon>
        <taxon>Spermatophyta</taxon>
        <taxon>Magnoliopsida</taxon>
        <taxon>Liliopsida</taxon>
        <taxon>Poales</taxon>
        <taxon>Cyperaceae</taxon>
        <taxon>Cyperoideae</taxon>
        <taxon>Cariceae</taxon>
        <taxon>Carex</taxon>
        <taxon>Carex subgen. Euthyceras</taxon>
    </lineage>
</organism>
<dbReference type="InterPro" id="IPR011545">
    <property type="entry name" value="DEAD/DEAH_box_helicase_dom"/>
</dbReference>
<keyword evidence="7" id="KW-1185">Reference proteome</keyword>
<dbReference type="InterPro" id="IPR027417">
    <property type="entry name" value="P-loop_NTPase"/>
</dbReference>
<dbReference type="GO" id="GO:0006302">
    <property type="term" value="P:double-strand break repair"/>
    <property type="evidence" value="ECO:0007669"/>
    <property type="project" value="TreeGrafter"/>
</dbReference>
<dbReference type="InterPro" id="IPR001650">
    <property type="entry name" value="Helicase_C-like"/>
</dbReference>
<dbReference type="PROSITE" id="PS51194">
    <property type="entry name" value="HELICASE_CTER"/>
    <property type="match status" value="1"/>
</dbReference>
<feature type="region of interest" description="Disordered" evidence="3">
    <location>
        <begin position="1"/>
        <end position="51"/>
    </location>
</feature>
<dbReference type="Pfam" id="PF21099">
    <property type="entry name" value="POLQ_helical"/>
    <property type="match status" value="1"/>
</dbReference>
<dbReference type="Pfam" id="PF00271">
    <property type="entry name" value="Helicase_C"/>
    <property type="match status" value="1"/>
</dbReference>
<dbReference type="InterPro" id="IPR043502">
    <property type="entry name" value="DNA/RNA_pol_sf"/>
</dbReference>
<dbReference type="Gene3D" id="3.30.70.370">
    <property type="match status" value="1"/>
</dbReference>
<feature type="compositionally biased region" description="Basic and acidic residues" evidence="3">
    <location>
        <begin position="21"/>
        <end position="38"/>
    </location>
</feature>
<dbReference type="FunFam" id="1.10.3380.20:FF:000003">
    <property type="entry name" value="Helicase and polymerase-containing protein TEBICHI"/>
    <property type="match status" value="1"/>
</dbReference>
<dbReference type="FunFam" id="3.40.50.300:FF:000968">
    <property type="entry name" value="Helicase and polymerase-containing protein TEBICHI"/>
    <property type="match status" value="1"/>
</dbReference>
<dbReference type="Gene3D" id="3.40.50.300">
    <property type="entry name" value="P-loop containing nucleotide triphosphate hydrolases"/>
    <property type="match status" value="2"/>
</dbReference>
<dbReference type="InterPro" id="IPR002298">
    <property type="entry name" value="DNA_polymerase_A"/>
</dbReference>
<keyword evidence="6" id="KW-0378">Hydrolase</keyword>
<evidence type="ECO:0000256" key="1">
    <source>
        <dbReference type="ARBA" id="ARBA00022741"/>
    </source>
</evidence>
<feature type="compositionally biased region" description="Basic and acidic residues" evidence="3">
    <location>
        <begin position="1"/>
        <end position="10"/>
    </location>
</feature>
<dbReference type="GO" id="GO:0003677">
    <property type="term" value="F:DNA binding"/>
    <property type="evidence" value="ECO:0007669"/>
    <property type="project" value="InterPro"/>
</dbReference>
<dbReference type="PANTHER" id="PTHR10133">
    <property type="entry name" value="DNA POLYMERASE I"/>
    <property type="match status" value="1"/>
</dbReference>
<feature type="region of interest" description="Disordered" evidence="3">
    <location>
        <begin position="69"/>
        <end position="100"/>
    </location>
</feature>
<dbReference type="SUPFAM" id="SSF158702">
    <property type="entry name" value="Sec63 N-terminal domain-like"/>
    <property type="match status" value="1"/>
</dbReference>
<dbReference type="FunFam" id="3.40.50.300:FF:001000">
    <property type="entry name" value="Helicase and polymerase-containing protein TEBICHI"/>
    <property type="match status" value="1"/>
</dbReference>
<keyword evidence="1" id="KW-0547">Nucleotide-binding</keyword>
<dbReference type="InterPro" id="IPR046931">
    <property type="entry name" value="HTH_61"/>
</dbReference>
<dbReference type="Pfam" id="PF00476">
    <property type="entry name" value="DNA_pol_A"/>
    <property type="match status" value="1"/>
</dbReference>
<evidence type="ECO:0000313" key="6">
    <source>
        <dbReference type="EMBL" id="KAF3332524.1"/>
    </source>
</evidence>
<dbReference type="SMART" id="SM00487">
    <property type="entry name" value="DEXDc"/>
    <property type="match status" value="1"/>
</dbReference>
<accession>A0A833RB11</accession>
<feature type="domain" description="Helicase ATP-binding" evidence="4">
    <location>
        <begin position="322"/>
        <end position="514"/>
    </location>
</feature>
<dbReference type="SUPFAM" id="SSF52540">
    <property type="entry name" value="P-loop containing nucleoside triphosphate hydrolases"/>
    <property type="match status" value="1"/>
</dbReference>
<keyword evidence="2" id="KW-0067">ATP-binding</keyword>
<dbReference type="OrthoDB" id="2320933at2759"/>
<name>A0A833RB11_9POAL</name>
<dbReference type="InterPro" id="IPR036397">
    <property type="entry name" value="RNaseH_sf"/>
</dbReference>
<dbReference type="Gene3D" id="3.30.420.10">
    <property type="entry name" value="Ribonuclease H-like superfamily/Ribonuclease H"/>
    <property type="match status" value="1"/>
</dbReference>
<dbReference type="CDD" id="cd18795">
    <property type="entry name" value="SF2_C_Ski2"/>
    <property type="match status" value="1"/>
</dbReference>
<dbReference type="GO" id="GO:0003887">
    <property type="term" value="F:DNA-directed DNA polymerase activity"/>
    <property type="evidence" value="ECO:0007669"/>
    <property type="project" value="InterPro"/>
</dbReference>
<dbReference type="FunFam" id="1.10.150.20:FF:000002">
    <property type="entry name" value="DNA polymerase I"/>
    <property type="match status" value="1"/>
</dbReference>
<evidence type="ECO:0000313" key="7">
    <source>
        <dbReference type="Proteomes" id="UP000623129"/>
    </source>
</evidence>
<dbReference type="EMBL" id="SWLB01000011">
    <property type="protein sequence ID" value="KAF3332524.1"/>
    <property type="molecule type" value="Genomic_DNA"/>
</dbReference>
<dbReference type="InterPro" id="IPR048960">
    <property type="entry name" value="POLQ-like_helical"/>
</dbReference>
<evidence type="ECO:0000256" key="3">
    <source>
        <dbReference type="SAM" id="MobiDB-lite"/>
    </source>
</evidence>
<dbReference type="Gene3D" id="1.20.1060.10">
    <property type="entry name" value="Taq DNA Polymerase, Chain T, domain 4"/>
    <property type="match status" value="1"/>
</dbReference>
<dbReference type="Proteomes" id="UP000623129">
    <property type="component" value="Unassembled WGS sequence"/>
</dbReference>
<comment type="caution">
    <text evidence="6">The sequence shown here is derived from an EMBL/GenBank/DDBJ whole genome shotgun (WGS) entry which is preliminary data.</text>
</comment>
<dbReference type="PRINTS" id="PR00868">
    <property type="entry name" value="DNAPOLI"/>
</dbReference>
<dbReference type="InterPro" id="IPR014001">
    <property type="entry name" value="Helicase_ATP-bd"/>
</dbReference>
<dbReference type="InterPro" id="IPR001098">
    <property type="entry name" value="DNA-dir_DNA_pol_A_palm_dom"/>
</dbReference>
<keyword evidence="6" id="KW-0347">Helicase</keyword>
<dbReference type="PROSITE" id="PS51192">
    <property type="entry name" value="HELICASE_ATP_BIND_1"/>
    <property type="match status" value="1"/>
</dbReference>
<dbReference type="CDD" id="cd08638">
    <property type="entry name" value="DNA_pol_A_theta"/>
    <property type="match status" value="1"/>
</dbReference>
<dbReference type="CDD" id="cd18026">
    <property type="entry name" value="DEXHc_POLQ-like"/>
    <property type="match status" value="1"/>
</dbReference>
<dbReference type="SMART" id="SM00482">
    <property type="entry name" value="POLAc"/>
    <property type="match status" value="1"/>
</dbReference>
<dbReference type="Pfam" id="PF00270">
    <property type="entry name" value="DEAD"/>
    <property type="match status" value="1"/>
</dbReference>
<evidence type="ECO:0000256" key="2">
    <source>
        <dbReference type="ARBA" id="ARBA00022840"/>
    </source>
</evidence>
<dbReference type="FunFam" id="1.20.1060.10:FF:000003">
    <property type="entry name" value="Helicase and polymerase-containing protein TEBICHI"/>
    <property type="match status" value="1"/>
</dbReference>
<reference evidence="6" key="1">
    <citation type="submission" date="2020-01" db="EMBL/GenBank/DDBJ databases">
        <title>Genome sequence of Kobresia littledalei, the first chromosome-level genome in the family Cyperaceae.</title>
        <authorList>
            <person name="Qu G."/>
        </authorList>
    </citation>
    <scope>NUCLEOTIDE SEQUENCE</scope>
    <source>
        <strain evidence="6">C.B.Clarke</strain>
        <tissue evidence="6">Leaf</tissue>
    </source>
</reference>
<feature type="region of interest" description="Disordered" evidence="3">
    <location>
        <begin position="1113"/>
        <end position="1149"/>
    </location>
</feature>
<dbReference type="SMART" id="SM00490">
    <property type="entry name" value="HELICc"/>
    <property type="match status" value="1"/>
</dbReference>
<sequence>MASDSNRSRIDQFFQSRKRKNVAESHGAHVPEKDEKPNSMDSGAPSRSPELKQFATDFLSLYCSDVPPAVNPPELQLKNKKRKGTSASTSSDKISNKSDERVVEDLAIDGSENQPGSMFMCLRKCNKTPNSNHSKTCLFDPSDSAPALAEETPKSKNSNISPGEDFWIAAMQVADGMLAPSVISGAASDNLLEDKLSCAPGECTKGSLSFVGLANGDIVANNNVKRKEKNEEVDSEASPLPVKHLDFVHEERKNEPAGLIAKMEPDLAIIRGNGMKSDSPTSLMNTEDQLKLSNWLPWELCSVYKKKGILQLYPWQVECLSVEGVLEKRNLVYCASTSAGKSFVAEILMLRRIISTGKMAILVLPYVSICVEKAEHLELLLEPLGRHVRSYYGNQGGGSLPKDTSVAVCTIEKANSLVNRLLEEGRLSELGIIVIDELHMVGDPHRGYLLELMLTKLRYAAGEGKPPEALSSGEVSSGAKNDTTQGLQIVGMSATMPNVAAVADWLQAALYQTDFRPVPLEEYIKVGNTIYDKNMNAVRVIPKRAELASKDPDHIVELCNEVVEQGHSVLLFCSSRKGCESTARHVSKFLVKFSARSGEQNGSDISDIGTAIDALKRCPAGLDPVLEETLPCGVAYHHAGLTMEERDIVETCYRKGLVRVLTATSTLAAGVNLPARRVIFRQPRIGRDFIDGSRYRQMAGRAGRTGIDTRGESILVCRPEEVKRITSIITTDCPPLQSCLSEDKNGMTHAIMEVVASGIVQTADDINRYVRCTLLNSTKPFEDVVKSAQDSLRWLCHNKFLEWNNETKMYRSTPLGRAAFGSSVSPEESLVVLDDLLRAREGFVLSSDLHLVYLVTPINVEVEPDWKLYYERFMELPALDQSVGNRVGVSEPYLMQMAHGAPIPMQAKQHKKKEAVSTSSATVLKEVTHRVSKRFYVALMLSRLVQETPVADVCEAFKVARGMIQSLQENAGRFASMVSVFCQRLGWLDLEGIISKFQNRVSFGVRAEIAELTTIPFVKGSRARALYKAGLCTPLAIAESSVSDIAKALFESSSWTGQDVAGPQRMHLGIAKKIKNGARNIVLDQAEEARLAAFAAFKSLGLNVPQVSKPLLPQISDSSKSENEPSKTPQSSKSENEVVNCLPTTSDSQKEGICERNANCTNNATQGAASCKGPINAANFSGGLNSFLSQWAQASKFYFDLHFMKRSDQSSGTIFEIIGLAVCWEDSPVCYCNFSKDLFPASDDVNKTLEVAKLRWHKIVGIMGRADVRKITWNLKTQIQALKSPVVSIQRLGRLGITQFNQSHGIEFIDNSHVKLPPMLLCDATDMSLGAWILWPDEESKAAPNLDKLVKKRLSGDVAAAANRDGRWRNQMHKAAHNGCCRRSAQIRALASVLGKLIMSENLSNIILKIESPLVNVLADMEIWGVGIDMDACLNARHILIKKLKQLEKEAYELAGMPFSLHATADIANVLYKHLKLPAPKGCNKGKLHPSTNKQSLDLLRGRHPIVEVIKEHRTLAKLLNSTLGSICSRARLCSRSQKYKVHGNWLQTSTATGRLSMEEPNLQCVEHLVVFTTKLDHQGSTGSCDMQKHQINARDFFIPSQENWLIIAADYSQIELRLMAHFSKDHTLIELLSKPDGDVFTMITSKWAGKPESAVTLKERDHMKRLIYGILYGMGPTSLSENLECSTDEALEKIRSFKSSFPGVSSWLREAVASCQQKGYIETLMGRKRFLTKINSGSGNEKAKAQRQAVNSICQGSAADIIKLAMINIHSVITGEGDHEGIRSEFFNLRGNCRIILQVHDELVLEAEPRIVAEAAKLVQISMEGAASLVVPLRVKLMVGKTWGSLEPWRPQI</sequence>
<dbReference type="GO" id="GO:0006261">
    <property type="term" value="P:DNA-templated DNA replication"/>
    <property type="evidence" value="ECO:0007669"/>
    <property type="project" value="InterPro"/>
</dbReference>
<dbReference type="Pfam" id="PF20470">
    <property type="entry name" value="HTH_61"/>
    <property type="match status" value="1"/>
</dbReference>
<dbReference type="GO" id="GO:0005524">
    <property type="term" value="F:ATP binding"/>
    <property type="evidence" value="ECO:0007669"/>
    <property type="project" value="UniProtKB-KW"/>
</dbReference>
<dbReference type="SUPFAM" id="SSF56672">
    <property type="entry name" value="DNA/RNA polymerases"/>
    <property type="match status" value="1"/>
</dbReference>
<dbReference type="Gene3D" id="1.10.150.20">
    <property type="entry name" value="5' to 3' exonuclease, C-terminal subdomain"/>
    <property type="match status" value="1"/>
</dbReference>
<evidence type="ECO:0000259" key="5">
    <source>
        <dbReference type="PROSITE" id="PS51194"/>
    </source>
</evidence>
<protein>
    <submittedName>
        <fullName evidence="6">Helicase and polymerase-containing protein TEBICHI</fullName>
    </submittedName>
</protein>
<gene>
    <name evidence="6" type="ORF">FCM35_KLT02101</name>
</gene>
<feature type="domain" description="Helicase C-terminal" evidence="5">
    <location>
        <begin position="554"/>
        <end position="747"/>
    </location>
</feature>
<dbReference type="Gene3D" id="1.10.3380.20">
    <property type="match status" value="1"/>
</dbReference>
<proteinExistence type="predicted"/>
<dbReference type="PANTHER" id="PTHR10133:SF62">
    <property type="entry name" value="DNA POLYMERASE THETA"/>
    <property type="match status" value="1"/>
</dbReference>